<dbReference type="KEGG" id="more:E1B28_005163"/>
<dbReference type="AlphaFoldDB" id="A0A9P7V067"/>
<gene>
    <name evidence="1" type="ORF">E1B28_005163</name>
</gene>
<dbReference type="Proteomes" id="UP001049176">
    <property type="component" value="Chromosome 2"/>
</dbReference>
<dbReference type="EMBL" id="CM032182">
    <property type="protein sequence ID" value="KAG7097848.1"/>
    <property type="molecule type" value="Genomic_DNA"/>
</dbReference>
<reference evidence="1" key="1">
    <citation type="journal article" date="2021" name="Genome Biol. Evol.">
        <title>The assembled and annotated genome of the fairy-ring fungus Marasmius oreades.</title>
        <authorList>
            <person name="Hiltunen M."/>
            <person name="Ament-Velasquez S.L."/>
            <person name="Johannesson H."/>
        </authorList>
    </citation>
    <scope>NUCLEOTIDE SEQUENCE</scope>
    <source>
        <strain evidence="1">03SP1</strain>
    </source>
</reference>
<organism evidence="1 2">
    <name type="scientific">Marasmius oreades</name>
    <name type="common">fairy-ring Marasmius</name>
    <dbReference type="NCBI Taxonomy" id="181124"/>
    <lineage>
        <taxon>Eukaryota</taxon>
        <taxon>Fungi</taxon>
        <taxon>Dikarya</taxon>
        <taxon>Basidiomycota</taxon>
        <taxon>Agaricomycotina</taxon>
        <taxon>Agaricomycetes</taxon>
        <taxon>Agaricomycetidae</taxon>
        <taxon>Agaricales</taxon>
        <taxon>Marasmiineae</taxon>
        <taxon>Marasmiaceae</taxon>
        <taxon>Marasmius</taxon>
    </lineage>
</organism>
<comment type="caution">
    <text evidence="1">The sequence shown here is derived from an EMBL/GenBank/DDBJ whole genome shotgun (WGS) entry which is preliminary data.</text>
</comment>
<accession>A0A9P7V067</accession>
<keyword evidence="2" id="KW-1185">Reference proteome</keyword>
<protein>
    <submittedName>
        <fullName evidence="1">Uncharacterized protein</fullName>
    </submittedName>
</protein>
<evidence type="ECO:0000313" key="1">
    <source>
        <dbReference type="EMBL" id="KAG7097848.1"/>
    </source>
</evidence>
<name>A0A9P7V067_9AGAR</name>
<dbReference type="RefSeq" id="XP_043014318.1">
    <property type="nucleotide sequence ID" value="XM_043149710.1"/>
</dbReference>
<sequence>MVELHWTHPSWNLRSEKEVLACDLWDPHSPPYRQLTELHVHDAPDSRSLLPVLLACQSLPSLYLDNIFLPRQYCSKTLLRICSHGIAFYGVNIHAFPNDVHLVLRPFRLPITS</sequence>
<proteinExistence type="predicted"/>
<evidence type="ECO:0000313" key="2">
    <source>
        <dbReference type="Proteomes" id="UP001049176"/>
    </source>
</evidence>
<dbReference type="GeneID" id="66074239"/>